<gene>
    <name evidence="1" type="primary">n673R</name>
    <name evidence="1" type="ORF">FR483_n673R</name>
</gene>
<reference evidence="1 2" key="1">
    <citation type="journal article" date="2007" name="Virology">
        <title>Sequence and annotation of the 314-kb MT325 and the 321-kb FR483 viruses that infect Chlorella Pbi.</title>
        <authorList>
            <person name="Fitzgerald L.A."/>
            <person name="Graves M.V."/>
            <person name="Li X."/>
            <person name="Feldblyum T."/>
            <person name="Hartigan J."/>
            <person name="Van Etten J.L."/>
        </authorList>
    </citation>
    <scope>NUCLEOTIDE SEQUENCE [LARGE SCALE GENOMIC DNA]</scope>
    <source>
        <strain evidence="1 2">FR483</strain>
    </source>
</reference>
<evidence type="ECO:0000313" key="2">
    <source>
        <dbReference type="Proteomes" id="UP000204095"/>
    </source>
</evidence>
<organism evidence="1 2">
    <name type="scientific">Paramecium bursaria Chlorella virus FR483</name>
    <name type="common">PBCV-FR483</name>
    <dbReference type="NCBI Taxonomy" id="399781"/>
    <lineage>
        <taxon>Viruses</taxon>
        <taxon>Varidnaviria</taxon>
        <taxon>Bamfordvirae</taxon>
        <taxon>Nucleocytoviricota</taxon>
        <taxon>Megaviricetes</taxon>
        <taxon>Algavirales</taxon>
        <taxon>Phycodnaviridae</taxon>
        <taxon>Chlorovirus</taxon>
        <taxon>Chlorovirus conductrix</taxon>
        <taxon>Paramecium bursaria Chlorella virus A1</taxon>
    </lineage>
</organism>
<proteinExistence type="predicted"/>
<accession>A7J827</accession>
<dbReference type="EMBL" id="DQ890022">
    <property type="protein sequence ID" value="ABT15958.1"/>
    <property type="molecule type" value="Genomic_DNA"/>
</dbReference>
<dbReference type="GeneID" id="5469869"/>
<dbReference type="Proteomes" id="UP000204095">
    <property type="component" value="Segment"/>
</dbReference>
<dbReference type="RefSeq" id="YP_001426305.1">
    <property type="nucleotide sequence ID" value="NC_008603.1"/>
</dbReference>
<dbReference type="KEGG" id="vg:5469869"/>
<protein>
    <submittedName>
        <fullName evidence="1">Uncharacterized protein n673R</fullName>
    </submittedName>
</protein>
<organismHost>
    <name type="scientific">Paramecium bursaria</name>
    <dbReference type="NCBI Taxonomy" id="74790"/>
</organismHost>
<evidence type="ECO:0000313" key="1">
    <source>
        <dbReference type="EMBL" id="ABT15958.1"/>
    </source>
</evidence>
<name>A7J827_PBCVF</name>
<sequence>MVCMPGASPGSYLEKYPYQMIELFWKNLPSFDPGCVIVLKRRKPQEIVTNSLGILLSEQSPLRQQYIDNILYKVCQRRQEIISLISNGSAF</sequence>